<dbReference type="GO" id="GO:0008270">
    <property type="term" value="F:zinc ion binding"/>
    <property type="evidence" value="ECO:0007669"/>
    <property type="project" value="InterPro"/>
</dbReference>
<dbReference type="InterPro" id="IPR046848">
    <property type="entry name" value="E_motif"/>
</dbReference>
<feature type="region of interest" description="Disordered" evidence="4">
    <location>
        <begin position="1"/>
        <end position="24"/>
    </location>
</feature>
<name>A0AAP0R5C1_LIQFO</name>
<dbReference type="AlphaFoldDB" id="A0AAP0R5C1"/>
<accession>A0AAP0R5C1</accession>
<feature type="repeat" description="PPR" evidence="3">
    <location>
        <begin position="215"/>
        <end position="249"/>
    </location>
</feature>
<evidence type="ECO:0000256" key="4">
    <source>
        <dbReference type="SAM" id="MobiDB-lite"/>
    </source>
</evidence>
<evidence type="ECO:0000256" key="3">
    <source>
        <dbReference type="PROSITE-ProRule" id="PRU00708"/>
    </source>
</evidence>
<dbReference type="Gene3D" id="1.25.40.10">
    <property type="entry name" value="Tetratricopeptide repeat domain"/>
    <property type="match status" value="5"/>
</dbReference>
<protein>
    <recommendedName>
        <fullName evidence="5">DYW domain-containing protein</fullName>
    </recommendedName>
</protein>
<feature type="repeat" description="PPR" evidence="3">
    <location>
        <begin position="456"/>
        <end position="486"/>
    </location>
</feature>
<comment type="caution">
    <text evidence="6">The sequence shown here is derived from an EMBL/GenBank/DDBJ whole genome shotgun (WGS) entry which is preliminary data.</text>
</comment>
<dbReference type="InterPro" id="IPR011990">
    <property type="entry name" value="TPR-like_helical_dom_sf"/>
</dbReference>
<dbReference type="InterPro" id="IPR046960">
    <property type="entry name" value="PPR_At4g14850-like_plant"/>
</dbReference>
<dbReference type="Pfam" id="PF13041">
    <property type="entry name" value="PPR_2"/>
    <property type="match status" value="1"/>
</dbReference>
<keyword evidence="2" id="KW-0677">Repeat</keyword>
<feature type="repeat" description="PPR" evidence="3">
    <location>
        <begin position="349"/>
        <end position="383"/>
    </location>
</feature>
<dbReference type="InterPro" id="IPR002885">
    <property type="entry name" value="PPR_rpt"/>
</dbReference>
<proteinExistence type="inferred from homology"/>
<feature type="domain" description="DYW" evidence="5">
    <location>
        <begin position="613"/>
        <end position="707"/>
    </location>
</feature>
<keyword evidence="7" id="KW-1185">Reference proteome</keyword>
<dbReference type="NCBIfam" id="TIGR00756">
    <property type="entry name" value="PPR"/>
    <property type="match status" value="5"/>
</dbReference>
<sequence length="707" mass="80183">MGKQNAPFKNFTRSGLSNPGTGEGRFDDAQQLFDSLPLRNESYCSAVIASHARSGNFTQAFNLFEKMLIEGLRPNALALTSLLKVSSNVGGFGLSRQLHGWSVRAGFRLDTGIRTALITMYSHCGMLDDARRVFDETPVSFVDDVFLWNSIIAAYILNECWIEAFRLFGEMVSFELVAPTELTYATIVNACGSVGEEKYGATIHGRIIKGGMLDATNLWNSLVTFYTKCGNLEDANRLFERIPRKNVVSWNAIIAANEQNNEEENALDLFRRMVRVRPPLEPNRITFLSVLSAVSGLSALKHGREIHSHIIRLGLEFETSIVNSLITMYSKCREVGKARAVFERLHFKDLITWNAMLSGYEQNEQQESCFNIFKKMQLSGFEPDSHSLTVILSTASSDPSRLIYLRRGRAIHGYILRRTATSGVSLPISNAMLTMYAKFNRVADAEKIFKEMKERDSYSWNAMMDGYSSNAQFDGALMIFLDMLKKVESAITLFGPHHGDTSNLWRVLLGACHAHKHLELGVEVATKILELEPEDEATHISLANIYASKGLWEDSIRVRKTMRDKDLKKEIGCSWIDVENKRHVFVAGDIFHSSRKEIYDKLGELDFRLRRMGYVPMTDFVLHDVDETQKEAIIGYHSEKLAVSFGLLQNGVGNKGVIRVIKNLRVCGDCHNWMKFTSLVEERDIILRDSRRFHFFKNGRCSCRDFW</sequence>
<evidence type="ECO:0000259" key="5">
    <source>
        <dbReference type="Pfam" id="PF14432"/>
    </source>
</evidence>
<comment type="similarity">
    <text evidence="1">Belongs to the PPR family. PCMP-H subfamily.</text>
</comment>
<dbReference type="FunFam" id="1.25.40.10:FF:000196">
    <property type="entry name" value="Pentatricopeptide repeat-containing protein At4g14850"/>
    <property type="match status" value="2"/>
</dbReference>
<organism evidence="6 7">
    <name type="scientific">Liquidambar formosana</name>
    <name type="common">Formosan gum</name>
    <dbReference type="NCBI Taxonomy" id="63359"/>
    <lineage>
        <taxon>Eukaryota</taxon>
        <taxon>Viridiplantae</taxon>
        <taxon>Streptophyta</taxon>
        <taxon>Embryophyta</taxon>
        <taxon>Tracheophyta</taxon>
        <taxon>Spermatophyta</taxon>
        <taxon>Magnoliopsida</taxon>
        <taxon>eudicotyledons</taxon>
        <taxon>Gunneridae</taxon>
        <taxon>Pentapetalae</taxon>
        <taxon>Saxifragales</taxon>
        <taxon>Altingiaceae</taxon>
        <taxon>Liquidambar</taxon>
    </lineage>
</organism>
<dbReference type="SUPFAM" id="SSF48452">
    <property type="entry name" value="TPR-like"/>
    <property type="match status" value="2"/>
</dbReference>
<reference evidence="6 7" key="1">
    <citation type="journal article" date="2024" name="Plant J.">
        <title>Genome sequences and population genomics reveal climatic adaptation and genomic divergence between two closely related sweetgum species.</title>
        <authorList>
            <person name="Xu W.Q."/>
            <person name="Ren C.Q."/>
            <person name="Zhang X.Y."/>
            <person name="Comes H.P."/>
            <person name="Liu X.H."/>
            <person name="Li Y.G."/>
            <person name="Kettle C.J."/>
            <person name="Jalonen R."/>
            <person name="Gaisberger H."/>
            <person name="Ma Y.Z."/>
            <person name="Qiu Y.X."/>
        </authorList>
    </citation>
    <scope>NUCLEOTIDE SEQUENCE [LARGE SCALE GENOMIC DNA]</scope>
    <source>
        <strain evidence="6">Hangzhou</strain>
    </source>
</reference>
<evidence type="ECO:0000256" key="1">
    <source>
        <dbReference type="ARBA" id="ARBA00006643"/>
    </source>
</evidence>
<dbReference type="Pfam" id="PF20431">
    <property type="entry name" value="E_motif"/>
    <property type="match status" value="1"/>
</dbReference>
<dbReference type="PROSITE" id="PS51375">
    <property type="entry name" value="PPR"/>
    <property type="match status" value="6"/>
</dbReference>
<dbReference type="GO" id="GO:0009451">
    <property type="term" value="P:RNA modification"/>
    <property type="evidence" value="ECO:0007669"/>
    <property type="project" value="InterPro"/>
</dbReference>
<feature type="repeat" description="PPR" evidence="3">
    <location>
        <begin position="40"/>
        <end position="74"/>
    </location>
</feature>
<dbReference type="PANTHER" id="PTHR24015">
    <property type="entry name" value="OS07G0578800 PROTEIN-RELATED"/>
    <property type="match status" value="1"/>
</dbReference>
<feature type="compositionally biased region" description="Polar residues" evidence="4">
    <location>
        <begin position="11"/>
        <end position="20"/>
    </location>
</feature>
<dbReference type="Pfam" id="PF14432">
    <property type="entry name" value="DYW_deaminase"/>
    <property type="match status" value="1"/>
</dbReference>
<dbReference type="EMBL" id="JBBPBK010000014">
    <property type="protein sequence ID" value="KAK9270687.1"/>
    <property type="molecule type" value="Genomic_DNA"/>
</dbReference>
<dbReference type="Proteomes" id="UP001415857">
    <property type="component" value="Unassembled WGS sequence"/>
</dbReference>
<dbReference type="Pfam" id="PF01535">
    <property type="entry name" value="PPR"/>
    <property type="match status" value="8"/>
</dbReference>
<feature type="repeat" description="PPR" evidence="3">
    <location>
        <begin position="144"/>
        <end position="178"/>
    </location>
</feature>
<evidence type="ECO:0000313" key="7">
    <source>
        <dbReference type="Proteomes" id="UP001415857"/>
    </source>
</evidence>
<evidence type="ECO:0000256" key="2">
    <source>
        <dbReference type="ARBA" id="ARBA00022737"/>
    </source>
</evidence>
<dbReference type="GO" id="GO:0003723">
    <property type="term" value="F:RNA binding"/>
    <property type="evidence" value="ECO:0007669"/>
    <property type="project" value="InterPro"/>
</dbReference>
<feature type="repeat" description="PPR" evidence="3">
    <location>
        <begin position="425"/>
        <end position="455"/>
    </location>
</feature>
<dbReference type="InterPro" id="IPR032867">
    <property type="entry name" value="DYW_dom"/>
</dbReference>
<evidence type="ECO:0000313" key="6">
    <source>
        <dbReference type="EMBL" id="KAK9270687.1"/>
    </source>
</evidence>
<gene>
    <name evidence="6" type="ORF">L1049_026269</name>
</gene>